<feature type="compositionally biased region" description="Basic and acidic residues" evidence="1">
    <location>
        <begin position="273"/>
        <end position="286"/>
    </location>
</feature>
<evidence type="ECO:0000256" key="1">
    <source>
        <dbReference type="SAM" id="MobiDB-lite"/>
    </source>
</evidence>
<dbReference type="Proteomes" id="UP001201812">
    <property type="component" value="Unassembled WGS sequence"/>
</dbReference>
<proteinExistence type="predicted"/>
<accession>A0AAD4R347</accession>
<evidence type="ECO:0000313" key="2">
    <source>
        <dbReference type="EMBL" id="KAI1712736.1"/>
    </source>
</evidence>
<name>A0AAD4R347_9BILA</name>
<dbReference type="InterPro" id="IPR012340">
    <property type="entry name" value="NA-bd_OB-fold"/>
</dbReference>
<sequence length="292" mass="33225">MSLSSSATLGSLISGQPATVKLRVVGRAGPENTSGKRRFWCYLENEEKRSIRFAAWADAADKLADQLSLSTIVELKNVNVRPYWVDKSAKNITDSELELSYHDTNTRLTVIPVPDEDKPVLQDYDEERKFPPYWRYLENVMKPWEKYLAGHVVVLQAFEIHDFTYISYGKPVTKIGVYGVVGDPRLKKTPFFIETGLDGREEAKKEFAYGVEFHFFEAESVFIGSSLWIKAKEEWCFPLSEGDCKAAKMNTDASTYKFIELKEGSTPVKPANVKRESSETKVAETPKRKRVI</sequence>
<keyword evidence="3" id="KW-1185">Reference proteome</keyword>
<feature type="region of interest" description="Disordered" evidence="1">
    <location>
        <begin position="268"/>
        <end position="292"/>
    </location>
</feature>
<gene>
    <name evidence="2" type="ORF">DdX_09360</name>
</gene>
<evidence type="ECO:0000313" key="3">
    <source>
        <dbReference type="Proteomes" id="UP001201812"/>
    </source>
</evidence>
<dbReference type="SUPFAM" id="SSF50249">
    <property type="entry name" value="Nucleic acid-binding proteins"/>
    <property type="match status" value="1"/>
</dbReference>
<organism evidence="2 3">
    <name type="scientific">Ditylenchus destructor</name>
    <dbReference type="NCBI Taxonomy" id="166010"/>
    <lineage>
        <taxon>Eukaryota</taxon>
        <taxon>Metazoa</taxon>
        <taxon>Ecdysozoa</taxon>
        <taxon>Nematoda</taxon>
        <taxon>Chromadorea</taxon>
        <taxon>Rhabditida</taxon>
        <taxon>Tylenchina</taxon>
        <taxon>Tylenchomorpha</taxon>
        <taxon>Sphaerularioidea</taxon>
        <taxon>Anguinidae</taxon>
        <taxon>Anguininae</taxon>
        <taxon>Ditylenchus</taxon>
    </lineage>
</organism>
<dbReference type="Gene3D" id="2.40.50.140">
    <property type="entry name" value="Nucleic acid-binding proteins"/>
    <property type="match status" value="1"/>
</dbReference>
<dbReference type="EMBL" id="JAKKPZ010000017">
    <property type="protein sequence ID" value="KAI1712736.1"/>
    <property type="molecule type" value="Genomic_DNA"/>
</dbReference>
<reference evidence="2" key="1">
    <citation type="submission" date="2022-01" db="EMBL/GenBank/DDBJ databases">
        <title>Genome Sequence Resource for Two Populations of Ditylenchus destructor, the Migratory Endoparasitic Phytonematode.</title>
        <authorList>
            <person name="Zhang H."/>
            <person name="Lin R."/>
            <person name="Xie B."/>
        </authorList>
    </citation>
    <scope>NUCLEOTIDE SEQUENCE</scope>
    <source>
        <strain evidence="2">BazhouSP</strain>
    </source>
</reference>
<comment type="caution">
    <text evidence="2">The sequence shown here is derived from an EMBL/GenBank/DDBJ whole genome shotgun (WGS) entry which is preliminary data.</text>
</comment>
<dbReference type="AlphaFoldDB" id="A0AAD4R347"/>
<protein>
    <submittedName>
        <fullName evidence="2">Uncharacterized protein</fullName>
    </submittedName>
</protein>